<gene>
    <name evidence="9" type="ORF">P43SY_006297</name>
</gene>
<feature type="domain" description="R3H" evidence="8">
    <location>
        <begin position="543"/>
        <end position="606"/>
    </location>
</feature>
<evidence type="ECO:0000256" key="2">
    <source>
        <dbReference type="ARBA" id="ARBA00004906"/>
    </source>
</evidence>
<dbReference type="PANTHER" id="PTHR22938">
    <property type="entry name" value="ZINC FINGER PROTEIN 598"/>
    <property type="match status" value="1"/>
</dbReference>
<dbReference type="Pfam" id="PF01424">
    <property type="entry name" value="R3H"/>
    <property type="match status" value="1"/>
</dbReference>
<feature type="compositionally biased region" description="Low complexity" evidence="6">
    <location>
        <begin position="50"/>
        <end position="64"/>
    </location>
</feature>
<dbReference type="GO" id="GO:0043022">
    <property type="term" value="F:ribosome binding"/>
    <property type="evidence" value="ECO:0007669"/>
    <property type="project" value="TreeGrafter"/>
</dbReference>
<dbReference type="InterPro" id="IPR001374">
    <property type="entry name" value="R3H_dom"/>
</dbReference>
<dbReference type="PANTHER" id="PTHR22938:SF0">
    <property type="entry name" value="E3 UBIQUITIN-PROTEIN LIGASE ZNF598"/>
    <property type="match status" value="1"/>
</dbReference>
<reference evidence="9" key="1">
    <citation type="submission" date="2021-12" db="EMBL/GenBank/DDBJ databases">
        <title>Prjna785345.</title>
        <authorList>
            <person name="Rujirawat T."/>
            <person name="Krajaejun T."/>
        </authorList>
    </citation>
    <scope>NUCLEOTIDE SEQUENCE</scope>
    <source>
        <strain evidence="9">Pi057C3</strain>
    </source>
</reference>
<evidence type="ECO:0000313" key="10">
    <source>
        <dbReference type="Proteomes" id="UP001209570"/>
    </source>
</evidence>
<dbReference type="CDD" id="cd16615">
    <property type="entry name" value="RING-HC_ZNF598"/>
    <property type="match status" value="1"/>
</dbReference>
<dbReference type="GO" id="GO:0016567">
    <property type="term" value="P:protein ubiquitination"/>
    <property type="evidence" value="ECO:0007669"/>
    <property type="project" value="TreeGrafter"/>
</dbReference>
<protein>
    <recommendedName>
        <fullName evidence="3">RING-type E3 ubiquitin transferase</fullName>
        <ecNumber evidence="3">2.3.2.27</ecNumber>
    </recommendedName>
</protein>
<comment type="pathway">
    <text evidence="2">Protein modification; protein ubiquitination.</text>
</comment>
<feature type="domain" description="RING-type" evidence="7">
    <location>
        <begin position="152"/>
        <end position="193"/>
    </location>
</feature>
<evidence type="ECO:0000256" key="5">
    <source>
        <dbReference type="PROSITE-ProRule" id="PRU00175"/>
    </source>
</evidence>
<accession>A0AAD5QA96</accession>
<comment type="similarity">
    <text evidence="4">Belongs to the ZNF598/HEL2 family.</text>
</comment>
<dbReference type="PROSITE" id="PS51061">
    <property type="entry name" value="R3H"/>
    <property type="match status" value="1"/>
</dbReference>
<dbReference type="Gene3D" id="3.30.1370.50">
    <property type="entry name" value="R3H-like domain"/>
    <property type="match status" value="1"/>
</dbReference>
<dbReference type="GO" id="GO:0072344">
    <property type="term" value="P:rescue of stalled ribosome"/>
    <property type="evidence" value="ECO:0007669"/>
    <property type="project" value="InterPro"/>
</dbReference>
<evidence type="ECO:0000256" key="4">
    <source>
        <dbReference type="ARBA" id="ARBA00035113"/>
    </source>
</evidence>
<evidence type="ECO:0000256" key="3">
    <source>
        <dbReference type="ARBA" id="ARBA00012483"/>
    </source>
</evidence>
<organism evidence="9 10">
    <name type="scientific">Pythium insidiosum</name>
    <name type="common">Pythiosis disease agent</name>
    <dbReference type="NCBI Taxonomy" id="114742"/>
    <lineage>
        <taxon>Eukaryota</taxon>
        <taxon>Sar</taxon>
        <taxon>Stramenopiles</taxon>
        <taxon>Oomycota</taxon>
        <taxon>Peronosporomycetes</taxon>
        <taxon>Pythiales</taxon>
        <taxon>Pythiaceae</taxon>
        <taxon>Pythium</taxon>
    </lineage>
</organism>
<feature type="region of interest" description="Disordered" evidence="6">
    <location>
        <begin position="456"/>
        <end position="498"/>
    </location>
</feature>
<proteinExistence type="inferred from homology"/>
<evidence type="ECO:0000256" key="1">
    <source>
        <dbReference type="ARBA" id="ARBA00000900"/>
    </source>
</evidence>
<feature type="compositionally biased region" description="Low complexity" evidence="6">
    <location>
        <begin position="18"/>
        <end position="32"/>
    </location>
</feature>
<evidence type="ECO:0000256" key="6">
    <source>
        <dbReference type="SAM" id="MobiDB-lite"/>
    </source>
</evidence>
<keyword evidence="5" id="KW-0479">Metal-binding</keyword>
<feature type="compositionally biased region" description="Basic and acidic residues" evidence="6">
    <location>
        <begin position="665"/>
        <end position="678"/>
    </location>
</feature>
<dbReference type="InterPro" id="IPR041888">
    <property type="entry name" value="RING-HC_ZNF598/HEL2"/>
</dbReference>
<dbReference type="GO" id="GO:0061630">
    <property type="term" value="F:ubiquitin protein ligase activity"/>
    <property type="evidence" value="ECO:0007669"/>
    <property type="project" value="UniProtKB-EC"/>
</dbReference>
<dbReference type="EMBL" id="JAKCXM010000075">
    <property type="protein sequence ID" value="KAJ0403754.1"/>
    <property type="molecule type" value="Genomic_DNA"/>
</dbReference>
<dbReference type="Proteomes" id="UP001209570">
    <property type="component" value="Unassembled WGS sequence"/>
</dbReference>
<dbReference type="InterPro" id="IPR013087">
    <property type="entry name" value="Znf_C2H2_type"/>
</dbReference>
<dbReference type="SMART" id="SM00393">
    <property type="entry name" value="R3H"/>
    <property type="match status" value="1"/>
</dbReference>
<dbReference type="GO" id="GO:0008270">
    <property type="term" value="F:zinc ion binding"/>
    <property type="evidence" value="ECO:0007669"/>
    <property type="project" value="UniProtKB-KW"/>
</dbReference>
<dbReference type="Pfam" id="PF25447">
    <property type="entry name" value="RING_ZNF598"/>
    <property type="match status" value="1"/>
</dbReference>
<evidence type="ECO:0000313" key="9">
    <source>
        <dbReference type="EMBL" id="KAJ0403754.1"/>
    </source>
</evidence>
<comment type="caution">
    <text evidence="9">The sequence shown here is derived from an EMBL/GenBank/DDBJ whole genome shotgun (WGS) entry which is preliminary data.</text>
</comment>
<feature type="compositionally biased region" description="Pro residues" evidence="6">
    <location>
        <begin position="458"/>
        <end position="470"/>
    </location>
</feature>
<dbReference type="SUPFAM" id="SSF82708">
    <property type="entry name" value="R3H domain"/>
    <property type="match status" value="1"/>
</dbReference>
<evidence type="ECO:0000259" key="7">
    <source>
        <dbReference type="PROSITE" id="PS50089"/>
    </source>
</evidence>
<feature type="compositionally biased region" description="Low complexity" evidence="6">
    <location>
        <begin position="94"/>
        <end position="105"/>
    </location>
</feature>
<dbReference type="Gene3D" id="3.30.40.10">
    <property type="entry name" value="Zinc/RING finger domain, C3HC4 (zinc finger)"/>
    <property type="match status" value="1"/>
</dbReference>
<dbReference type="GO" id="GO:0003676">
    <property type="term" value="F:nucleic acid binding"/>
    <property type="evidence" value="ECO:0007669"/>
    <property type="project" value="UniProtKB-UniRule"/>
</dbReference>
<keyword evidence="10" id="KW-1185">Reference proteome</keyword>
<dbReference type="InterPro" id="IPR056437">
    <property type="entry name" value="Znf-C2H2_ZNF598/HEL2"/>
</dbReference>
<dbReference type="PROSITE" id="PS00028">
    <property type="entry name" value="ZINC_FINGER_C2H2_1"/>
    <property type="match status" value="2"/>
</dbReference>
<dbReference type="InterPro" id="IPR044288">
    <property type="entry name" value="ZNF598/HEL2"/>
</dbReference>
<comment type="catalytic activity">
    <reaction evidence="1">
        <text>S-ubiquitinyl-[E2 ubiquitin-conjugating enzyme]-L-cysteine + [acceptor protein]-L-lysine = [E2 ubiquitin-conjugating enzyme]-L-cysteine + N(6)-ubiquitinyl-[acceptor protein]-L-lysine.</text>
        <dbReference type="EC" id="2.3.2.27"/>
    </reaction>
</comment>
<dbReference type="InterPro" id="IPR036867">
    <property type="entry name" value="R3H_dom_sf"/>
</dbReference>
<dbReference type="CDD" id="cd02325">
    <property type="entry name" value="R3H"/>
    <property type="match status" value="1"/>
</dbReference>
<dbReference type="SMART" id="SM00355">
    <property type="entry name" value="ZnF_C2H2"/>
    <property type="match status" value="4"/>
</dbReference>
<keyword evidence="5" id="KW-0862">Zinc</keyword>
<sequence>MATDSLNASAAPFVPTNGAAAAATAASAPQTAGSSKPRNRRGRSAKRDGAAAAPSTDASASPSAQRKPKPKRGNGGGQSNPNTGRESGHNGEGAAAAAPALVPASVRRRRKPAKRDDTAPPQRNKQADIASPCCAKEASGEQEADDEEEDFCLLCADPIAFYAVGDCNHHGICSKCSLRMRMLMNDRNCPICKQHLDRVVVSRGRRQFDSFQLWGDAGGRDSVRDDASDIIFYECRAHYNTLRALRDYACRMKRCRVVCGSLSKLKDHLRIEHSTEFCELCMEHQHFFVQEHEVFTKAGLRAHNVGRNRSAGPRASGKDFHPMCQFCKRRFYGDMQLYEHLERDHFRCHICKSEHEYFRNYLSLEAHYRHQHHLCEDPVCLANRFIVFPNEIEYNAHMRAIHGVTNRIVLNFQVARGGENPISGSDDAGEEIVPDSWRYETQEAVAPRVTLDHAFPALPAPAGPPPPPVSQPAIARRSLHRSSSAQDRPDPSQPPRGQALRNQRFAEALGLARPGQVTAEAFEEELKTPSYPTHLIDWGKANLSYLQVVERRLERIVTDASCHSVSLRPMPSEERALMHLLASFYEVPSESFGEDPHRRVSFFKRETAAVPHVTLSTYIRNISRQLAAQRSSTLSRLSFLPLRGAAAPAPAPAAAAAVPAAPRQRGWEKIEPKRKPVVEDAWSDDDDDATNALVVPRHDDDEEA</sequence>
<dbReference type="Pfam" id="PF23230">
    <property type="entry name" value="zf-C2H2_13"/>
    <property type="match status" value="1"/>
</dbReference>
<feature type="region of interest" description="Disordered" evidence="6">
    <location>
        <begin position="656"/>
        <end position="704"/>
    </location>
</feature>
<dbReference type="AlphaFoldDB" id="A0AAD5QA96"/>
<name>A0AAD5QA96_PYTIN</name>
<dbReference type="InterPro" id="IPR001841">
    <property type="entry name" value="Znf_RING"/>
</dbReference>
<dbReference type="EC" id="2.3.2.27" evidence="3"/>
<dbReference type="SUPFAM" id="SSF57850">
    <property type="entry name" value="RING/U-box"/>
    <property type="match status" value="1"/>
</dbReference>
<evidence type="ECO:0000259" key="8">
    <source>
        <dbReference type="PROSITE" id="PS51061"/>
    </source>
</evidence>
<feature type="region of interest" description="Disordered" evidence="6">
    <location>
        <begin position="18"/>
        <end position="140"/>
    </location>
</feature>
<keyword evidence="5" id="KW-0863">Zinc-finger</keyword>
<dbReference type="PROSITE" id="PS50089">
    <property type="entry name" value="ZF_RING_2"/>
    <property type="match status" value="1"/>
</dbReference>
<dbReference type="InterPro" id="IPR013083">
    <property type="entry name" value="Znf_RING/FYVE/PHD"/>
</dbReference>